<dbReference type="EMBL" id="FOVM01000001">
    <property type="protein sequence ID" value="SFN35201.1"/>
    <property type="molecule type" value="Genomic_DNA"/>
</dbReference>
<proteinExistence type="inferred from homology"/>
<protein>
    <submittedName>
        <fullName evidence="3">Sigma-B regulation protein RsbQ</fullName>
    </submittedName>
</protein>
<dbReference type="Pfam" id="PF12697">
    <property type="entry name" value="Abhydrolase_6"/>
    <property type="match status" value="1"/>
</dbReference>
<dbReference type="PRINTS" id="PR00111">
    <property type="entry name" value="ABHYDROLASE"/>
</dbReference>
<dbReference type="PANTHER" id="PTHR43039">
    <property type="entry name" value="ESTERASE-RELATED"/>
    <property type="match status" value="1"/>
</dbReference>
<dbReference type="Gene3D" id="3.40.50.1820">
    <property type="entry name" value="alpha/beta hydrolase"/>
    <property type="match status" value="1"/>
</dbReference>
<feature type="domain" description="AB hydrolase-1" evidence="2">
    <location>
        <begin position="26"/>
        <end position="263"/>
    </location>
</feature>
<dbReference type="RefSeq" id="WP_090707866.1">
    <property type="nucleotide sequence ID" value="NZ_FOVM01000001.1"/>
</dbReference>
<dbReference type="InterPro" id="IPR000073">
    <property type="entry name" value="AB_hydrolase_1"/>
</dbReference>
<reference evidence="4" key="1">
    <citation type="submission" date="2016-10" db="EMBL/GenBank/DDBJ databases">
        <authorList>
            <person name="Varghese N."/>
            <person name="Submissions S."/>
        </authorList>
    </citation>
    <scope>NUCLEOTIDE SEQUENCE [LARGE SCALE GENOMIC DNA]</scope>
    <source>
        <strain evidence="4">CGMCC 1.11101</strain>
    </source>
</reference>
<evidence type="ECO:0000259" key="2">
    <source>
        <dbReference type="Pfam" id="PF12697"/>
    </source>
</evidence>
<dbReference type="AlphaFoldDB" id="A0A1I4YAX1"/>
<dbReference type="STRING" id="995034.SAMN05216219_0084"/>
<dbReference type="Proteomes" id="UP000198867">
    <property type="component" value="Unassembled WGS sequence"/>
</dbReference>
<dbReference type="OrthoDB" id="8680283at2"/>
<accession>A0A1I4YAX1</accession>
<sequence>MPTEQLSPIQRRNNVTVSGNQAGRPMVFAHGFGCSQEMWNAVSPSFEEEYRVVRYDQVGAGGSDLTAYDANKYDSLHGYAEDLLDIFDDLNLQDAVFVGHSVSAMIGVLAAARNPERFGALILVGPSPRYINTEGYVGGFEQHDIDSLLDALDANYLGWSAAMAPLIMGNSDKPALGETLTESFCNVDPTIAEHFARVTFLSDNRRDLRDVTTPTLILQCQNDIIAPLPVGQYVHEEIPGSTLVVMSATGHCPNLSAPEELRDEIRAYLG</sequence>
<organism evidence="3 4">
    <name type="scientific">Mycetocola miduiensis</name>
    <dbReference type="NCBI Taxonomy" id="995034"/>
    <lineage>
        <taxon>Bacteria</taxon>
        <taxon>Bacillati</taxon>
        <taxon>Actinomycetota</taxon>
        <taxon>Actinomycetes</taxon>
        <taxon>Micrococcales</taxon>
        <taxon>Microbacteriaceae</taxon>
        <taxon>Mycetocola</taxon>
    </lineage>
</organism>
<comment type="similarity">
    <text evidence="1">Belongs to the AB hydrolase superfamily.</text>
</comment>
<dbReference type="InterPro" id="IPR029058">
    <property type="entry name" value="AB_hydrolase_fold"/>
</dbReference>
<evidence type="ECO:0000313" key="4">
    <source>
        <dbReference type="Proteomes" id="UP000198867"/>
    </source>
</evidence>
<dbReference type="GO" id="GO:0003824">
    <property type="term" value="F:catalytic activity"/>
    <property type="evidence" value="ECO:0007669"/>
    <property type="project" value="UniProtKB-ARBA"/>
</dbReference>
<gene>
    <name evidence="3" type="ORF">SAMN05216219_0084</name>
</gene>
<keyword evidence="4" id="KW-1185">Reference proteome</keyword>
<evidence type="ECO:0000256" key="1">
    <source>
        <dbReference type="ARBA" id="ARBA00008645"/>
    </source>
</evidence>
<name>A0A1I4YAX1_9MICO</name>
<dbReference type="SUPFAM" id="SSF53474">
    <property type="entry name" value="alpha/beta-Hydrolases"/>
    <property type="match status" value="1"/>
</dbReference>
<evidence type="ECO:0000313" key="3">
    <source>
        <dbReference type="EMBL" id="SFN35201.1"/>
    </source>
</evidence>